<accession>A0A0L6VLY4</accession>
<evidence type="ECO:0000313" key="2">
    <source>
        <dbReference type="EMBL" id="KNZ61714.1"/>
    </source>
</evidence>
<name>A0A0L6VLY4_9BASI</name>
<feature type="region of interest" description="Disordered" evidence="1">
    <location>
        <begin position="1"/>
        <end position="72"/>
    </location>
</feature>
<evidence type="ECO:0000313" key="3">
    <source>
        <dbReference type="Proteomes" id="UP000037035"/>
    </source>
</evidence>
<feature type="non-terminal residue" evidence="2">
    <location>
        <position position="1"/>
    </location>
</feature>
<evidence type="ECO:0000256" key="1">
    <source>
        <dbReference type="SAM" id="MobiDB-lite"/>
    </source>
</evidence>
<protein>
    <submittedName>
        <fullName evidence="2">Uncharacterized protein</fullName>
    </submittedName>
</protein>
<proteinExistence type="predicted"/>
<dbReference type="AlphaFoldDB" id="A0A0L6VLY4"/>
<dbReference type="Proteomes" id="UP000037035">
    <property type="component" value="Unassembled WGS sequence"/>
</dbReference>
<reference evidence="2 3" key="1">
    <citation type="submission" date="2015-08" db="EMBL/GenBank/DDBJ databases">
        <title>Next Generation Sequencing and Analysis of the Genome of Puccinia sorghi L Schw, the Causal Agent of Maize Common Rust.</title>
        <authorList>
            <person name="Rochi L."/>
            <person name="Burguener G."/>
            <person name="Darino M."/>
            <person name="Turjanski A."/>
            <person name="Kreff E."/>
            <person name="Dieguez M.J."/>
            <person name="Sacco F."/>
        </authorList>
    </citation>
    <scope>NUCLEOTIDE SEQUENCE [LARGE SCALE GENOMIC DNA]</scope>
    <source>
        <strain evidence="2 3">RO10H11247</strain>
    </source>
</reference>
<organism evidence="2 3">
    <name type="scientific">Puccinia sorghi</name>
    <dbReference type="NCBI Taxonomy" id="27349"/>
    <lineage>
        <taxon>Eukaryota</taxon>
        <taxon>Fungi</taxon>
        <taxon>Dikarya</taxon>
        <taxon>Basidiomycota</taxon>
        <taxon>Pucciniomycotina</taxon>
        <taxon>Pucciniomycetes</taxon>
        <taxon>Pucciniales</taxon>
        <taxon>Pucciniaceae</taxon>
        <taxon>Puccinia</taxon>
    </lineage>
</organism>
<dbReference type="EMBL" id="LAVV01004090">
    <property type="protein sequence ID" value="KNZ61714.1"/>
    <property type="molecule type" value="Genomic_DNA"/>
</dbReference>
<gene>
    <name evidence="2" type="ORF">VP01_13682g1</name>
</gene>
<dbReference type="VEuPathDB" id="FungiDB:VP01_13682g1"/>
<keyword evidence="3" id="KW-1185">Reference proteome</keyword>
<sequence>ELFQPTSNPPQVPASATPLQISTPLAGEAHDLFVTASPSTPTQPPAPEPSQDNSPSRRPGWDWIPREEPAPKNISLAIDPANILTSKRRANLATPLRIHQPSVAIAMVALAPAHPLDNIPRTYRCGKKNCLSR</sequence>
<comment type="caution">
    <text evidence="2">The sequence shown here is derived from an EMBL/GenBank/DDBJ whole genome shotgun (WGS) entry which is preliminary data.</text>
</comment>